<feature type="transmembrane region" description="Helical" evidence="8">
    <location>
        <begin position="304"/>
        <end position="326"/>
    </location>
</feature>
<comment type="similarity">
    <text evidence="2">Belongs to the auxin efflux carrier (TC 2.A.69) family.</text>
</comment>
<dbReference type="PANTHER" id="PTHR36838">
    <property type="entry name" value="AUXIN EFFLUX CARRIER FAMILY PROTEIN"/>
    <property type="match status" value="1"/>
</dbReference>
<name>A0ABV0J395_9CYAN</name>
<feature type="transmembrane region" description="Helical" evidence="8">
    <location>
        <begin position="36"/>
        <end position="54"/>
    </location>
</feature>
<evidence type="ECO:0000256" key="3">
    <source>
        <dbReference type="ARBA" id="ARBA00022448"/>
    </source>
</evidence>
<feature type="transmembrane region" description="Helical" evidence="8">
    <location>
        <begin position="247"/>
        <end position="269"/>
    </location>
</feature>
<dbReference type="EMBL" id="JAMPKM010000002">
    <property type="protein sequence ID" value="MEP0816236.1"/>
    <property type="molecule type" value="Genomic_DNA"/>
</dbReference>
<evidence type="ECO:0000313" key="9">
    <source>
        <dbReference type="EMBL" id="MEP0816236.1"/>
    </source>
</evidence>
<feature type="transmembrane region" description="Helical" evidence="8">
    <location>
        <begin position="147"/>
        <end position="172"/>
    </location>
</feature>
<keyword evidence="3" id="KW-0813">Transport</keyword>
<feature type="transmembrane region" description="Helical" evidence="8">
    <location>
        <begin position="275"/>
        <end position="295"/>
    </location>
</feature>
<accession>A0ABV0J395</accession>
<evidence type="ECO:0000256" key="4">
    <source>
        <dbReference type="ARBA" id="ARBA00022475"/>
    </source>
</evidence>
<gene>
    <name evidence="9" type="ORF">NC998_03905</name>
</gene>
<keyword evidence="5 8" id="KW-0812">Transmembrane</keyword>
<comment type="caution">
    <text evidence="9">The sequence shown here is derived from an EMBL/GenBank/DDBJ whole genome shotgun (WGS) entry which is preliminary data.</text>
</comment>
<organism evidence="9 10">
    <name type="scientific">Trichocoleus desertorum GB2-A4</name>
    <dbReference type="NCBI Taxonomy" id="2933944"/>
    <lineage>
        <taxon>Bacteria</taxon>
        <taxon>Bacillati</taxon>
        <taxon>Cyanobacteriota</taxon>
        <taxon>Cyanophyceae</taxon>
        <taxon>Leptolyngbyales</taxon>
        <taxon>Trichocoleusaceae</taxon>
        <taxon>Trichocoleus</taxon>
    </lineage>
</organism>
<sequence length="328" mass="35257">MPSLGISLLKLYLPLMGWVFLGLALGQRLPPATMGILGKFLFWIGVPISIVAFLRRASLSGPIWIAPVTAWAAIFLGAGLAWLWLQHQPQALALSKPDLSKPDLGKPDLNEPNPSKPTRGSFILAAMVGNTGYLGYPVTLTLVGSKYFAWALFYDLLGTTIGAYGLGVVMAARYGMGVQPYGWLAQALGKNPALWSLGLGLTFRAVPLPPLLEQSLQIAAWSNVALSLILIGMRLSQLSSWRSLRLASISLGIKMLVVPFLLGLGLWLVGVQGPAQLVIVLQMAMPPAFATLVIAEAYDLDRDLAVTALAVGSTGLLFTLPIWLWLFQ</sequence>
<evidence type="ECO:0000256" key="8">
    <source>
        <dbReference type="SAM" id="Phobius"/>
    </source>
</evidence>
<evidence type="ECO:0000313" key="10">
    <source>
        <dbReference type="Proteomes" id="UP001464891"/>
    </source>
</evidence>
<dbReference type="PANTHER" id="PTHR36838:SF1">
    <property type="entry name" value="SLR1864 PROTEIN"/>
    <property type="match status" value="1"/>
</dbReference>
<keyword evidence="4" id="KW-1003">Cell membrane</keyword>
<dbReference type="RefSeq" id="WP_190433483.1">
    <property type="nucleotide sequence ID" value="NZ_JAMPKM010000002.1"/>
</dbReference>
<dbReference type="Pfam" id="PF03547">
    <property type="entry name" value="Mem_trans"/>
    <property type="match status" value="1"/>
</dbReference>
<protein>
    <submittedName>
        <fullName evidence="9">AEC family transporter</fullName>
    </submittedName>
</protein>
<evidence type="ECO:0000256" key="2">
    <source>
        <dbReference type="ARBA" id="ARBA00010145"/>
    </source>
</evidence>
<reference evidence="9 10" key="1">
    <citation type="submission" date="2022-04" db="EMBL/GenBank/DDBJ databases">
        <title>Positive selection, recombination, and allopatry shape intraspecific diversity of widespread and dominant cyanobacteria.</title>
        <authorList>
            <person name="Wei J."/>
            <person name="Shu W."/>
            <person name="Hu C."/>
        </authorList>
    </citation>
    <scope>NUCLEOTIDE SEQUENCE [LARGE SCALE GENOMIC DNA]</scope>
    <source>
        <strain evidence="9 10">GB2-A4</strain>
    </source>
</reference>
<dbReference type="InterPro" id="IPR038770">
    <property type="entry name" value="Na+/solute_symporter_sf"/>
</dbReference>
<proteinExistence type="inferred from homology"/>
<evidence type="ECO:0000256" key="1">
    <source>
        <dbReference type="ARBA" id="ARBA00004651"/>
    </source>
</evidence>
<keyword evidence="6 8" id="KW-1133">Transmembrane helix</keyword>
<dbReference type="Proteomes" id="UP001464891">
    <property type="component" value="Unassembled WGS sequence"/>
</dbReference>
<evidence type="ECO:0000256" key="5">
    <source>
        <dbReference type="ARBA" id="ARBA00022692"/>
    </source>
</evidence>
<keyword evidence="7 8" id="KW-0472">Membrane</keyword>
<evidence type="ECO:0000256" key="7">
    <source>
        <dbReference type="ARBA" id="ARBA00023136"/>
    </source>
</evidence>
<dbReference type="InterPro" id="IPR004776">
    <property type="entry name" value="Mem_transp_PIN-like"/>
</dbReference>
<evidence type="ECO:0000256" key="6">
    <source>
        <dbReference type="ARBA" id="ARBA00022989"/>
    </source>
</evidence>
<dbReference type="Gene3D" id="1.20.1530.20">
    <property type="match status" value="1"/>
</dbReference>
<keyword evidence="10" id="KW-1185">Reference proteome</keyword>
<feature type="transmembrane region" description="Helical" evidence="8">
    <location>
        <begin position="63"/>
        <end position="85"/>
    </location>
</feature>
<comment type="subcellular location">
    <subcellularLocation>
        <location evidence="1">Cell membrane</location>
        <topology evidence="1">Multi-pass membrane protein</topology>
    </subcellularLocation>
</comment>